<name>A0AA40CG63_9PEZI</name>
<dbReference type="Proteomes" id="UP001174934">
    <property type="component" value="Unassembled WGS sequence"/>
</dbReference>
<organism evidence="1 2">
    <name type="scientific">Bombardia bombarda</name>
    <dbReference type="NCBI Taxonomy" id="252184"/>
    <lineage>
        <taxon>Eukaryota</taxon>
        <taxon>Fungi</taxon>
        <taxon>Dikarya</taxon>
        <taxon>Ascomycota</taxon>
        <taxon>Pezizomycotina</taxon>
        <taxon>Sordariomycetes</taxon>
        <taxon>Sordariomycetidae</taxon>
        <taxon>Sordariales</taxon>
        <taxon>Lasiosphaeriaceae</taxon>
        <taxon>Bombardia</taxon>
    </lineage>
</organism>
<accession>A0AA40CG63</accession>
<evidence type="ECO:0000313" key="2">
    <source>
        <dbReference type="Proteomes" id="UP001174934"/>
    </source>
</evidence>
<dbReference type="AlphaFoldDB" id="A0AA40CG63"/>
<reference evidence="1" key="1">
    <citation type="submission" date="2023-06" db="EMBL/GenBank/DDBJ databases">
        <title>Genome-scale phylogeny and comparative genomics of the fungal order Sordariales.</title>
        <authorList>
            <consortium name="Lawrence Berkeley National Laboratory"/>
            <person name="Hensen N."/>
            <person name="Bonometti L."/>
            <person name="Westerberg I."/>
            <person name="Brannstrom I.O."/>
            <person name="Guillou S."/>
            <person name="Cros-Aarteil S."/>
            <person name="Calhoun S."/>
            <person name="Haridas S."/>
            <person name="Kuo A."/>
            <person name="Mondo S."/>
            <person name="Pangilinan J."/>
            <person name="Riley R."/>
            <person name="LaButti K."/>
            <person name="Andreopoulos B."/>
            <person name="Lipzen A."/>
            <person name="Chen C."/>
            <person name="Yanf M."/>
            <person name="Daum C."/>
            <person name="Ng V."/>
            <person name="Clum A."/>
            <person name="Steindorff A."/>
            <person name="Ohm R."/>
            <person name="Martin F."/>
            <person name="Silar P."/>
            <person name="Natvig D."/>
            <person name="Lalanne C."/>
            <person name="Gautier V."/>
            <person name="Ament-velasquez S.L."/>
            <person name="Kruys A."/>
            <person name="Hutchinson M.I."/>
            <person name="Powell A.J."/>
            <person name="Barry K."/>
            <person name="Miller A.N."/>
            <person name="Grigoriev I.V."/>
            <person name="Debuchy R."/>
            <person name="Gladieux P."/>
            <person name="Thoren M.H."/>
            <person name="Johannesson H."/>
        </authorList>
    </citation>
    <scope>NUCLEOTIDE SEQUENCE</scope>
    <source>
        <strain evidence="1">SMH3391-2</strain>
    </source>
</reference>
<keyword evidence="2" id="KW-1185">Reference proteome</keyword>
<comment type="caution">
    <text evidence="1">The sequence shown here is derived from an EMBL/GenBank/DDBJ whole genome shotgun (WGS) entry which is preliminary data.</text>
</comment>
<evidence type="ECO:0000313" key="1">
    <source>
        <dbReference type="EMBL" id="KAK0636323.1"/>
    </source>
</evidence>
<dbReference type="EMBL" id="JAULSR010000001">
    <property type="protein sequence ID" value="KAK0636323.1"/>
    <property type="molecule type" value="Genomic_DNA"/>
</dbReference>
<sequence length="221" mass="25188">MNFKRDYVASELSQIHVLGDQQSFVRQKYGLSVDDHISTCPRDFKAQASGARRPDHRVQDKGKKKFRTRSFPLALAEGFPLLKWNRRVIFSPQTGNELGGLTRRWLAVAHIWSHSREWLQDVDILDLVSLETSFCVRVHEKITRLFHPDLKEGFVSLYHSDKIPDDSRPQVTSNNHAFATILSDGRRVFILPGAPIPKLVSEISELMGSDPGVANCRQLRT</sequence>
<proteinExistence type="predicted"/>
<gene>
    <name evidence="1" type="ORF">B0T17DRAFT_518792</name>
</gene>
<protein>
    <submittedName>
        <fullName evidence="1">Uncharacterized protein</fullName>
    </submittedName>
</protein>